<evidence type="ECO:0000313" key="3">
    <source>
        <dbReference type="Proteomes" id="UP000176998"/>
    </source>
</evidence>
<evidence type="ECO:0000256" key="1">
    <source>
        <dbReference type="SAM" id="MobiDB-lite"/>
    </source>
</evidence>
<dbReference type="AlphaFoldDB" id="A0A1G4AZW2"/>
<name>A0A1G4AZW2_9PEZI</name>
<feature type="compositionally biased region" description="Polar residues" evidence="1">
    <location>
        <begin position="37"/>
        <end position="52"/>
    </location>
</feature>
<comment type="caution">
    <text evidence="2">The sequence shown here is derived from an EMBL/GenBank/DDBJ whole genome shotgun (WGS) entry which is preliminary data.</text>
</comment>
<organism evidence="2 3">
    <name type="scientific">Colletotrichum orchidophilum</name>
    <dbReference type="NCBI Taxonomy" id="1209926"/>
    <lineage>
        <taxon>Eukaryota</taxon>
        <taxon>Fungi</taxon>
        <taxon>Dikarya</taxon>
        <taxon>Ascomycota</taxon>
        <taxon>Pezizomycotina</taxon>
        <taxon>Sordariomycetes</taxon>
        <taxon>Hypocreomycetidae</taxon>
        <taxon>Glomerellales</taxon>
        <taxon>Glomerellaceae</taxon>
        <taxon>Colletotrichum</taxon>
    </lineage>
</organism>
<accession>A0A1G4AZW2</accession>
<gene>
    <name evidence="2" type="ORF">CORC01_10120</name>
</gene>
<proteinExistence type="predicted"/>
<reference evidence="2 3" key="1">
    <citation type="submission" date="2016-09" db="EMBL/GenBank/DDBJ databases">
        <authorList>
            <person name="Capua I."/>
            <person name="De Benedictis P."/>
            <person name="Joannis T."/>
            <person name="Lombin L.H."/>
            <person name="Cattoli G."/>
        </authorList>
    </citation>
    <scope>NUCLEOTIDE SEQUENCE [LARGE SCALE GENOMIC DNA]</scope>
    <source>
        <strain evidence="2 3">IMI 309357</strain>
    </source>
</reference>
<protein>
    <submittedName>
        <fullName evidence="2">Uncharacterized protein</fullName>
    </submittedName>
</protein>
<sequence length="136" mass="15012">MHARTPGLHEKHARRPRVADLSELFRHVSNAVFRYSSRPTKVSSTSQEQSGLQGPVGHASDLFRWPTYPDRRQLPTRNLPSSSSGGSSANTCRISLSHVKITSRLASQLSTTVETNHFQAGRPAEVGRGLKAVLWL</sequence>
<feature type="region of interest" description="Disordered" evidence="1">
    <location>
        <begin position="37"/>
        <end position="90"/>
    </location>
</feature>
<evidence type="ECO:0000313" key="2">
    <source>
        <dbReference type="EMBL" id="OHE94592.1"/>
    </source>
</evidence>
<dbReference type="EMBL" id="MJBS01000097">
    <property type="protein sequence ID" value="OHE94592.1"/>
    <property type="molecule type" value="Genomic_DNA"/>
</dbReference>
<keyword evidence="3" id="KW-1185">Reference proteome</keyword>
<dbReference type="RefSeq" id="XP_022471754.1">
    <property type="nucleotide sequence ID" value="XM_022621749.1"/>
</dbReference>
<dbReference type="Proteomes" id="UP000176998">
    <property type="component" value="Unassembled WGS sequence"/>
</dbReference>
<dbReference type="GeneID" id="34563259"/>